<dbReference type="RefSeq" id="XP_017038038.1">
    <property type="nucleotide sequence ID" value="XM_017182549.3"/>
</dbReference>
<name>A0A6P4JSW6_DROKI</name>
<dbReference type="OrthoDB" id="7862218at2759"/>
<gene>
    <name evidence="2" type="primary">LOC108085801</name>
</gene>
<dbReference type="GeneID" id="108085801"/>
<sequence length="197" mass="22915">MSFKFNEAISIVAEKLLETPKLKYETYSQDAAEISAKMDQELIKINSIYKGTVSNWDETVQFYKTEVPKLNLPFLRLKMPLRVEPERILIFSSDELQRFKLKLKTSVNYPIVDNGYLDGEKLTQIFIRDLNRVIDGISKITCSSGKMYKLCVINEIWHRVTFITIAAKEKDSEVDPSFSYEFRLLFNFTNSGWIPMA</sequence>
<reference evidence="2" key="1">
    <citation type="submission" date="2025-08" db="UniProtKB">
        <authorList>
            <consortium name="RefSeq"/>
        </authorList>
    </citation>
    <scope>IDENTIFICATION</scope>
    <source>
        <strain evidence="2">14028-0561.14</strain>
        <tissue evidence="2">Whole fly</tissue>
    </source>
</reference>
<proteinExistence type="predicted"/>
<protein>
    <submittedName>
        <fullName evidence="2">Uncharacterized protein</fullName>
    </submittedName>
</protein>
<organism evidence="1 2">
    <name type="scientific">Drosophila kikkawai</name>
    <name type="common">Fruit fly</name>
    <dbReference type="NCBI Taxonomy" id="30033"/>
    <lineage>
        <taxon>Eukaryota</taxon>
        <taxon>Metazoa</taxon>
        <taxon>Ecdysozoa</taxon>
        <taxon>Arthropoda</taxon>
        <taxon>Hexapoda</taxon>
        <taxon>Insecta</taxon>
        <taxon>Pterygota</taxon>
        <taxon>Neoptera</taxon>
        <taxon>Endopterygota</taxon>
        <taxon>Diptera</taxon>
        <taxon>Brachycera</taxon>
        <taxon>Muscomorpha</taxon>
        <taxon>Ephydroidea</taxon>
        <taxon>Drosophilidae</taxon>
        <taxon>Drosophila</taxon>
        <taxon>Sophophora</taxon>
    </lineage>
</organism>
<dbReference type="Proteomes" id="UP001652661">
    <property type="component" value="Chromosome 3L"/>
</dbReference>
<evidence type="ECO:0000313" key="1">
    <source>
        <dbReference type="Proteomes" id="UP001652661"/>
    </source>
</evidence>
<accession>A0A6P4JSW6</accession>
<dbReference type="AlphaFoldDB" id="A0A6P4JSW6"/>
<keyword evidence="1" id="KW-1185">Reference proteome</keyword>
<evidence type="ECO:0000313" key="2">
    <source>
        <dbReference type="RefSeq" id="XP_017038038.1"/>
    </source>
</evidence>